<evidence type="ECO:0000313" key="5">
    <source>
        <dbReference type="Proteomes" id="UP001162131"/>
    </source>
</evidence>
<evidence type="ECO:0000256" key="2">
    <source>
        <dbReference type="SAM" id="MobiDB-lite"/>
    </source>
</evidence>
<accession>A0AAU9IU84</accession>
<dbReference type="InterPro" id="IPR000008">
    <property type="entry name" value="C2_dom"/>
</dbReference>
<dbReference type="CDD" id="cd00030">
    <property type="entry name" value="C2"/>
    <property type="match status" value="1"/>
</dbReference>
<dbReference type="Gene3D" id="2.60.40.150">
    <property type="entry name" value="C2 domain"/>
    <property type="match status" value="1"/>
</dbReference>
<organism evidence="4 5">
    <name type="scientific">Blepharisma stoltei</name>
    <dbReference type="NCBI Taxonomy" id="1481888"/>
    <lineage>
        <taxon>Eukaryota</taxon>
        <taxon>Sar</taxon>
        <taxon>Alveolata</taxon>
        <taxon>Ciliophora</taxon>
        <taxon>Postciliodesmatophora</taxon>
        <taxon>Heterotrichea</taxon>
        <taxon>Heterotrichida</taxon>
        <taxon>Blepharismidae</taxon>
        <taxon>Blepharisma</taxon>
    </lineage>
</organism>
<reference evidence="4" key="1">
    <citation type="submission" date="2021-09" db="EMBL/GenBank/DDBJ databases">
        <authorList>
            <consortium name="AG Swart"/>
            <person name="Singh M."/>
            <person name="Singh A."/>
            <person name="Seah K."/>
            <person name="Emmerich C."/>
        </authorList>
    </citation>
    <scope>NUCLEOTIDE SEQUENCE</scope>
    <source>
        <strain evidence="4">ATCC30299</strain>
    </source>
</reference>
<feature type="coiled-coil region" evidence="1">
    <location>
        <begin position="224"/>
        <end position="251"/>
    </location>
</feature>
<dbReference type="AlphaFoldDB" id="A0AAU9IU84"/>
<evidence type="ECO:0000259" key="3">
    <source>
        <dbReference type="PROSITE" id="PS50004"/>
    </source>
</evidence>
<dbReference type="InterPro" id="IPR035892">
    <property type="entry name" value="C2_domain_sf"/>
</dbReference>
<sequence length="329" mass="38539">MISIPSKQSQQSTYLTIRLIEAKLKNNVARLGKMSPYAEVQCGEQIWKSQAAAGQHLDPHWNQSHTFIAKGLFPFEVRFLHKSRIFSDVEIGKVTITIDESSRKKGASWWNLADASGRVLLCYIWEEATEPPNSEIDYRKLIHEVELEKEEVKYYKKKTQRKLWNLKIESNSCKKHIKRITTTEESTHSSTEDLNLKSPRTSIGRTSTKIDKIREEREKVRGEYKMMMEIKKKASREYEELMKNKVIMQREMKHKGVPRNSSEERKGVKEEMLNEAHEINQVKMTLKVKETIIEEDTHTIMDMLGQIQKERAELELRKSIVSFDELENI</sequence>
<evidence type="ECO:0000256" key="1">
    <source>
        <dbReference type="SAM" id="Coils"/>
    </source>
</evidence>
<keyword evidence="1" id="KW-0175">Coiled coil</keyword>
<dbReference type="EMBL" id="CAJZBQ010000017">
    <property type="protein sequence ID" value="CAG9317054.1"/>
    <property type="molecule type" value="Genomic_DNA"/>
</dbReference>
<protein>
    <recommendedName>
        <fullName evidence="3">C2 domain-containing protein</fullName>
    </recommendedName>
</protein>
<dbReference type="PROSITE" id="PS50004">
    <property type="entry name" value="C2"/>
    <property type="match status" value="1"/>
</dbReference>
<proteinExistence type="predicted"/>
<feature type="region of interest" description="Disordered" evidence="2">
    <location>
        <begin position="180"/>
        <end position="202"/>
    </location>
</feature>
<feature type="compositionally biased region" description="Basic and acidic residues" evidence="2">
    <location>
        <begin position="181"/>
        <end position="195"/>
    </location>
</feature>
<name>A0AAU9IU84_9CILI</name>
<evidence type="ECO:0000313" key="4">
    <source>
        <dbReference type="EMBL" id="CAG9317054.1"/>
    </source>
</evidence>
<keyword evidence="5" id="KW-1185">Reference proteome</keyword>
<dbReference type="Pfam" id="PF00168">
    <property type="entry name" value="C2"/>
    <property type="match status" value="1"/>
</dbReference>
<comment type="caution">
    <text evidence="4">The sequence shown here is derived from an EMBL/GenBank/DDBJ whole genome shotgun (WGS) entry which is preliminary data.</text>
</comment>
<feature type="domain" description="C2" evidence="3">
    <location>
        <begin position="1"/>
        <end position="111"/>
    </location>
</feature>
<dbReference type="Proteomes" id="UP001162131">
    <property type="component" value="Unassembled WGS sequence"/>
</dbReference>
<gene>
    <name evidence="4" type="ORF">BSTOLATCC_MIC17678</name>
</gene>
<dbReference type="SUPFAM" id="SSF49562">
    <property type="entry name" value="C2 domain (Calcium/lipid-binding domain, CaLB)"/>
    <property type="match status" value="1"/>
</dbReference>